<dbReference type="SMART" id="SM00248">
    <property type="entry name" value="ANK"/>
    <property type="match status" value="5"/>
</dbReference>
<evidence type="ECO:0000313" key="3">
    <source>
        <dbReference type="EMBL" id="EFO62340.1"/>
    </source>
</evidence>
<dbReference type="VEuPathDB" id="GiardiaDB:GLP15_602"/>
<dbReference type="AlphaFoldDB" id="E1F569"/>
<organism evidence="3 4">
    <name type="scientific">Giardia intestinalis (strain P15)</name>
    <name type="common">Giardia lamblia</name>
    <dbReference type="NCBI Taxonomy" id="658858"/>
    <lineage>
        <taxon>Eukaryota</taxon>
        <taxon>Metamonada</taxon>
        <taxon>Diplomonadida</taxon>
        <taxon>Hexamitidae</taxon>
        <taxon>Giardiinae</taxon>
        <taxon>Giardia</taxon>
    </lineage>
</organism>
<dbReference type="Gene3D" id="1.25.40.20">
    <property type="entry name" value="Ankyrin repeat-containing domain"/>
    <property type="match status" value="1"/>
</dbReference>
<feature type="region of interest" description="Disordered" evidence="2">
    <location>
        <begin position="330"/>
        <end position="352"/>
    </location>
</feature>
<dbReference type="PANTHER" id="PTHR24120:SF4">
    <property type="entry name" value="GH07239P"/>
    <property type="match status" value="1"/>
</dbReference>
<protein>
    <submittedName>
        <fullName evidence="3">Protein 21.1</fullName>
    </submittedName>
</protein>
<dbReference type="OMA" id="HKETAFY"/>
<evidence type="ECO:0000313" key="4">
    <source>
        <dbReference type="Proteomes" id="UP000008974"/>
    </source>
</evidence>
<dbReference type="InterPro" id="IPR002110">
    <property type="entry name" value="Ankyrin_rpt"/>
</dbReference>
<dbReference type="InterPro" id="IPR036770">
    <property type="entry name" value="Ankyrin_rpt-contain_sf"/>
</dbReference>
<feature type="coiled-coil region" evidence="1">
    <location>
        <begin position="628"/>
        <end position="662"/>
    </location>
</feature>
<keyword evidence="1" id="KW-0175">Coiled coil</keyword>
<reference evidence="3 4" key="1">
    <citation type="journal article" date="2010" name="BMC Genomics">
        <title>Genome analysis and comparative genomics of a Giardia intestinalis assemblage E isolate.</title>
        <authorList>
            <person name="Jerlstrom-Hultqvist J."/>
            <person name="Franzen O."/>
            <person name="Ankarklev J."/>
            <person name="Xu F."/>
            <person name="Nohynkova E."/>
            <person name="Andersson J.O."/>
            <person name="Svard S.G."/>
            <person name="Andersson B."/>
        </authorList>
    </citation>
    <scope>NUCLEOTIDE SEQUENCE [LARGE SCALE GENOMIC DNA]</scope>
    <source>
        <strain evidence="3 4">P15</strain>
    </source>
</reference>
<dbReference type="PANTHER" id="PTHR24120">
    <property type="entry name" value="GH07239P"/>
    <property type="match status" value="1"/>
</dbReference>
<evidence type="ECO:0000256" key="1">
    <source>
        <dbReference type="SAM" id="Coils"/>
    </source>
</evidence>
<gene>
    <name evidence="3" type="ORF">GLP15_602</name>
</gene>
<accession>E1F569</accession>
<feature type="compositionally biased region" description="Low complexity" evidence="2">
    <location>
        <begin position="274"/>
        <end position="284"/>
    </location>
</feature>
<dbReference type="EMBL" id="ACVC01000185">
    <property type="protein sequence ID" value="EFO62340.1"/>
    <property type="molecule type" value="Genomic_DNA"/>
</dbReference>
<proteinExistence type="predicted"/>
<comment type="caution">
    <text evidence="3">The sequence shown here is derived from an EMBL/GenBank/DDBJ whole genome shotgun (WGS) entry which is preliminary data.</text>
</comment>
<dbReference type="Proteomes" id="UP000008974">
    <property type="component" value="Unassembled WGS sequence"/>
</dbReference>
<evidence type="ECO:0000256" key="2">
    <source>
        <dbReference type="SAM" id="MobiDB-lite"/>
    </source>
</evidence>
<sequence length="742" mass="83311">MSQIWFNAIRAGDIAFVRANATKYRGTRNKHNETGLVYAIKHNRVDIASFLIPYERNLILDGAFTPLMVCALYNCVDVAIILSASGHSAVNSEMQTALMIAAERDHAKIIQIILPNEVMRRDSRDRTALMLASISGQNKAVELLLPQEGGFVNSHKETAFYLALYHNNLSTAKILEPVEANTWCDKLVSVVGMCLSDPKTTEYIQYLAYKYPNMEKAYRDFCGQAGTSLSPYKELRSIAELRPLIGRSVTSLSPSDARTNKALVISPIPNISSPLRSSRSVNSRPKGEHVAISQSIQNSANELERFKDSYITSINQLRRDVESLQKQFKVQAQTQSNDPPRSSTGGPRYQKTPTVLRQSAVTPTSLPRTIAKDEAHIVHSFTSSPPRVKRVGGDVTTLCNEIIVSFVKSMGTNPLSPRSPSKPTRSNSNLKAIDNWNASTDSMQSHMEQAVNTNDTLSSLPSSKTTSTYINYNKQMQSKLLTMFNQKHDRSLGWNSNDSSFFSQSTANREREEYKGDIDGPDGLASILTRSVPISAQPLQSPRAFEIVYDQITDTNDSEHLNVKIPLLDKEQSVYNNTLTNSTPYHEIAQSPKNTTSIFMGTNSIVQQQNQQEDQYKQSNDATIAATNQGLMDTIENFTQIIDDLSNENILLNKELDRFKRMQRQLYDENKTDKQTIELLRKQLDSMAHNFSESTKRDIYTMKKEIARLDNSLMDAKRLELELSRVVDDDDADQITDESLML</sequence>
<name>E1F569_GIAIA</name>
<dbReference type="Pfam" id="PF12796">
    <property type="entry name" value="Ank_2"/>
    <property type="match status" value="1"/>
</dbReference>
<dbReference type="SUPFAM" id="SSF48403">
    <property type="entry name" value="Ankyrin repeat"/>
    <property type="match status" value="1"/>
</dbReference>
<feature type="region of interest" description="Disordered" evidence="2">
    <location>
        <begin position="274"/>
        <end position="295"/>
    </location>
</feature>
<dbReference type="OrthoDB" id="823504at2759"/>